<gene>
    <name evidence="3" type="ORF">CP975_30650</name>
</gene>
<keyword evidence="4" id="KW-1185">Reference proteome</keyword>
<dbReference type="SUPFAM" id="SSF54292">
    <property type="entry name" value="2Fe-2S ferredoxin-like"/>
    <property type="match status" value="1"/>
</dbReference>
<keyword evidence="1" id="KW-0560">Oxidoreductase</keyword>
<evidence type="ECO:0000313" key="3">
    <source>
        <dbReference type="EMBL" id="QEV21321.1"/>
    </source>
</evidence>
<dbReference type="Gene3D" id="3.10.20.440">
    <property type="entry name" value="2Fe-2S iron-sulphur cluster binding domain, sarcosine oxidase, alpha subunit, N-terminal domain"/>
    <property type="match status" value="1"/>
</dbReference>
<name>A0A5J6HSJ0_STRAD</name>
<dbReference type="GO" id="GO:0051536">
    <property type="term" value="F:iron-sulfur cluster binding"/>
    <property type="evidence" value="ECO:0007669"/>
    <property type="project" value="InterPro"/>
</dbReference>
<dbReference type="KEGG" id="salw:CP975_30650"/>
<dbReference type="Proteomes" id="UP000326553">
    <property type="component" value="Chromosome"/>
</dbReference>
<dbReference type="Pfam" id="PF13510">
    <property type="entry name" value="Fer2_4"/>
    <property type="match status" value="1"/>
</dbReference>
<feature type="compositionally biased region" description="Basic and acidic residues" evidence="2">
    <location>
        <begin position="1"/>
        <end position="15"/>
    </location>
</feature>
<evidence type="ECO:0000313" key="4">
    <source>
        <dbReference type="Proteomes" id="UP000326553"/>
    </source>
</evidence>
<dbReference type="OrthoDB" id="573392at2"/>
<reference evidence="3 4" key="1">
    <citation type="submission" date="2017-09" db="EMBL/GenBank/DDBJ databases">
        <authorList>
            <person name="Lee N."/>
            <person name="Cho B.-K."/>
        </authorList>
    </citation>
    <scope>NUCLEOTIDE SEQUENCE [LARGE SCALE GENOMIC DNA]</scope>
    <source>
        <strain evidence="3 4">ATCC 12461</strain>
    </source>
</reference>
<dbReference type="AlphaFoldDB" id="A0A5J6HSJ0"/>
<protein>
    <submittedName>
        <fullName evidence="3">(2Fe-2S)-binding protein</fullName>
    </submittedName>
</protein>
<sequence length="125" mass="12971">MTQDDDSRTRGDRPQGSRSSPSSRTPANLVGATSGTTFPITFDGRELTALAGQSIAAALWSAGILAWRNTRVGGRPRGAFCGIGQCYDCLATVNGHPNRRACLVTARPGDAVTTQEGDGHAGLAI</sequence>
<evidence type="ECO:0000256" key="1">
    <source>
        <dbReference type="ARBA" id="ARBA00023002"/>
    </source>
</evidence>
<dbReference type="EMBL" id="CP023695">
    <property type="protein sequence ID" value="QEV21321.1"/>
    <property type="molecule type" value="Genomic_DNA"/>
</dbReference>
<dbReference type="InterPro" id="IPR036010">
    <property type="entry name" value="2Fe-2S_ferredoxin-like_sf"/>
</dbReference>
<organism evidence="3 4">
    <name type="scientific">Streptomyces alboniger</name>
    <dbReference type="NCBI Taxonomy" id="132473"/>
    <lineage>
        <taxon>Bacteria</taxon>
        <taxon>Bacillati</taxon>
        <taxon>Actinomycetota</taxon>
        <taxon>Actinomycetes</taxon>
        <taxon>Kitasatosporales</taxon>
        <taxon>Streptomycetaceae</taxon>
        <taxon>Streptomyces</taxon>
        <taxon>Streptomyces aurantiacus group</taxon>
    </lineage>
</organism>
<accession>A0A5J6HSJ0</accession>
<feature type="region of interest" description="Disordered" evidence="2">
    <location>
        <begin position="1"/>
        <end position="36"/>
    </location>
</feature>
<dbReference type="GO" id="GO:0016491">
    <property type="term" value="F:oxidoreductase activity"/>
    <property type="evidence" value="ECO:0007669"/>
    <property type="project" value="UniProtKB-KW"/>
</dbReference>
<dbReference type="RefSeq" id="WP_150477583.1">
    <property type="nucleotide sequence ID" value="NZ_CP023695.1"/>
</dbReference>
<proteinExistence type="predicted"/>
<dbReference type="InterPro" id="IPR042204">
    <property type="entry name" value="2Fe-2S-bd_N"/>
</dbReference>
<evidence type="ECO:0000256" key="2">
    <source>
        <dbReference type="SAM" id="MobiDB-lite"/>
    </source>
</evidence>